<dbReference type="GO" id="GO:0052572">
    <property type="term" value="P:response to host immune response"/>
    <property type="evidence" value="ECO:0007669"/>
    <property type="project" value="TreeGrafter"/>
</dbReference>
<dbReference type="EMBL" id="LZKQ01000025">
    <property type="protein sequence ID" value="OBI91584.1"/>
    <property type="molecule type" value="Genomic_DNA"/>
</dbReference>
<evidence type="ECO:0000313" key="3">
    <source>
        <dbReference type="EMBL" id="OBI91584.1"/>
    </source>
</evidence>
<organism evidence="3 4">
    <name type="scientific">Mycobacterium asiaticum</name>
    <dbReference type="NCBI Taxonomy" id="1790"/>
    <lineage>
        <taxon>Bacteria</taxon>
        <taxon>Bacillati</taxon>
        <taxon>Actinomycetota</taxon>
        <taxon>Actinomycetes</taxon>
        <taxon>Mycobacteriales</taxon>
        <taxon>Mycobacteriaceae</taxon>
        <taxon>Mycobacterium</taxon>
    </lineage>
</organism>
<protein>
    <recommendedName>
        <fullName evidence="2">PPE domain-containing protein</fullName>
    </recommendedName>
</protein>
<dbReference type="InterPro" id="IPR000030">
    <property type="entry name" value="PPE_dom"/>
</dbReference>
<evidence type="ECO:0000259" key="2">
    <source>
        <dbReference type="Pfam" id="PF00823"/>
    </source>
</evidence>
<proteinExistence type="inferred from homology"/>
<comment type="similarity">
    <text evidence="1">Belongs to the mycobacterial PPE family.</text>
</comment>
<dbReference type="Pfam" id="PF00823">
    <property type="entry name" value="PPE"/>
    <property type="match status" value="1"/>
</dbReference>
<evidence type="ECO:0000256" key="1">
    <source>
        <dbReference type="ARBA" id="ARBA00010652"/>
    </source>
</evidence>
<sequence length="293" mass="29854">MDFGALPPEVNSGRMYAGSRSRSMLEAAHAWDRLADELYGTVNAYRSTVAALAADGWQGCAADAMADATAPYLRWLTRTAAQAEEIASQARAAAGAFDDALAATIAPSVIDANRARVAALSATNATGQSTPAIASLEADYGEMWAQDAAAMYRYAAASAAAATLPSLTPPALGYNMPALMGSDEGDGTPAMLAPAMPAVPQALRSLAGPVRSAAVTSGIARLLRQCKFASPMSAFASAISSSRSMTSSGTSARPKMPAQPDMKLAVGRGVVVGRLVVPPSWGAVAMGAVRAIA</sequence>
<dbReference type="InterPro" id="IPR038332">
    <property type="entry name" value="PPE_sf"/>
</dbReference>
<dbReference type="Gene3D" id="1.20.1260.20">
    <property type="entry name" value="PPE superfamily"/>
    <property type="match status" value="1"/>
</dbReference>
<dbReference type="PANTHER" id="PTHR46766:SF1">
    <property type="entry name" value="GLUTAMINE-RICH PROTEIN 2"/>
    <property type="match status" value="1"/>
</dbReference>
<comment type="caution">
    <text evidence="3">The sequence shown here is derived from an EMBL/GenBank/DDBJ whole genome shotgun (WGS) entry which is preliminary data.</text>
</comment>
<accession>A0A1A3CXQ0</accession>
<dbReference type="eggNOG" id="COG5651">
    <property type="taxonomic scope" value="Bacteria"/>
</dbReference>
<dbReference type="SUPFAM" id="SSF140459">
    <property type="entry name" value="PE/PPE dimer-like"/>
    <property type="match status" value="1"/>
</dbReference>
<dbReference type="AlphaFoldDB" id="A0A1A3CXQ0"/>
<gene>
    <name evidence="3" type="ORF">A9X01_10415</name>
</gene>
<feature type="domain" description="PPE" evidence="2">
    <location>
        <begin position="2"/>
        <end position="165"/>
    </location>
</feature>
<dbReference type="OrthoDB" id="4752782at2"/>
<dbReference type="Proteomes" id="UP000093795">
    <property type="component" value="Unassembled WGS sequence"/>
</dbReference>
<evidence type="ECO:0000313" key="4">
    <source>
        <dbReference type="Proteomes" id="UP000093795"/>
    </source>
</evidence>
<reference evidence="3 4" key="1">
    <citation type="submission" date="2016-06" db="EMBL/GenBank/DDBJ databases">
        <authorList>
            <person name="Kjaerup R.B."/>
            <person name="Dalgaard T.S."/>
            <person name="Juul-Madsen H.R."/>
        </authorList>
    </citation>
    <scope>NUCLEOTIDE SEQUENCE [LARGE SCALE GENOMIC DNA]</scope>
    <source>
        <strain evidence="3 4">1081914.2</strain>
    </source>
</reference>
<name>A0A1A3CXQ0_MYCAS</name>
<dbReference type="PANTHER" id="PTHR46766">
    <property type="entry name" value="GLUTAMINE-RICH PROTEIN 2"/>
    <property type="match status" value="1"/>
</dbReference>
<dbReference type="RefSeq" id="WP_065119056.1">
    <property type="nucleotide sequence ID" value="NZ_LZKQ01000025.1"/>
</dbReference>